<organism evidence="1 2">
    <name type="scientific">Mycolicibacterium litorale</name>
    <dbReference type="NCBI Taxonomy" id="758802"/>
    <lineage>
        <taxon>Bacteria</taxon>
        <taxon>Bacillati</taxon>
        <taxon>Actinomycetota</taxon>
        <taxon>Actinomycetes</taxon>
        <taxon>Mycobacteriales</taxon>
        <taxon>Mycobacteriaceae</taxon>
        <taxon>Mycolicibacterium</taxon>
    </lineage>
</organism>
<accession>A0A6S6P8J4</accession>
<reference evidence="1 2" key="1">
    <citation type="submission" date="2020-07" db="EMBL/GenBank/DDBJ databases">
        <title>Complete genome sequence of Mycolicibacterium litorale like strain isolated from cardiac implantable electronic device infection.</title>
        <authorList>
            <person name="Fukano H."/>
            <person name="Miyama H."/>
            <person name="Hoshino Y."/>
        </authorList>
    </citation>
    <scope>NUCLEOTIDE SEQUENCE [LARGE SCALE GENOMIC DNA]</scope>
    <source>
        <strain evidence="1 2">NIIDNTM18</strain>
    </source>
</reference>
<proteinExistence type="predicted"/>
<dbReference type="SUPFAM" id="SSF54637">
    <property type="entry name" value="Thioesterase/thiol ester dehydrase-isomerase"/>
    <property type="match status" value="1"/>
</dbReference>
<evidence type="ECO:0000313" key="2">
    <source>
        <dbReference type="Proteomes" id="UP000515734"/>
    </source>
</evidence>
<dbReference type="Proteomes" id="UP000515734">
    <property type="component" value="Chromosome"/>
</dbReference>
<name>A0A6S6P8J4_9MYCO</name>
<dbReference type="AlphaFoldDB" id="A0A6S6P8J4"/>
<dbReference type="EMBL" id="AP023287">
    <property type="protein sequence ID" value="BCI54845.1"/>
    <property type="molecule type" value="Genomic_DNA"/>
</dbReference>
<protein>
    <submittedName>
        <fullName evidence="1">Uncharacterized protein</fullName>
    </submittedName>
</protein>
<sequence>MCVAVTDIVSLGKRSGVARIDISNGDKAVCVAQGTVTIVNAAGNAL</sequence>
<dbReference type="InterPro" id="IPR029069">
    <property type="entry name" value="HotDog_dom_sf"/>
</dbReference>
<gene>
    <name evidence="1" type="ORF">NIIDNTM18_41230</name>
</gene>
<evidence type="ECO:0000313" key="1">
    <source>
        <dbReference type="EMBL" id="BCI54845.1"/>
    </source>
</evidence>